<feature type="region of interest" description="Disordered" evidence="5">
    <location>
        <begin position="752"/>
        <end position="793"/>
    </location>
</feature>
<dbReference type="InterPro" id="IPR053180">
    <property type="entry name" value="Ca-binding_acidic-repeat"/>
</dbReference>
<dbReference type="SUPFAM" id="SSF103647">
    <property type="entry name" value="TSP type-3 repeat"/>
    <property type="match status" value="1"/>
</dbReference>
<dbReference type="Gene3D" id="4.10.1080.10">
    <property type="entry name" value="TSP type-3 repeat"/>
    <property type="match status" value="1"/>
</dbReference>
<accession>A0A7K0FNL4</accession>
<dbReference type="SUPFAM" id="SSF49313">
    <property type="entry name" value="Cadherin-like"/>
    <property type="match status" value="2"/>
</dbReference>
<comment type="caution">
    <text evidence="7">The sequence shown here is derived from an EMBL/GenBank/DDBJ whole genome shotgun (WGS) entry which is preliminary data.</text>
</comment>
<feature type="region of interest" description="Disordered" evidence="5">
    <location>
        <begin position="694"/>
        <end position="730"/>
    </location>
</feature>
<dbReference type="Proteomes" id="UP000462931">
    <property type="component" value="Unassembled WGS sequence"/>
</dbReference>
<evidence type="ECO:0000256" key="1">
    <source>
        <dbReference type="ARBA" id="ARBA00004613"/>
    </source>
</evidence>
<feature type="region of interest" description="Disordered" evidence="5">
    <location>
        <begin position="941"/>
        <end position="985"/>
    </location>
</feature>
<dbReference type="Pfam" id="PF02412">
    <property type="entry name" value="TSP_3"/>
    <property type="match status" value="2"/>
</dbReference>
<dbReference type="Pfam" id="PF13585">
    <property type="entry name" value="CHU_C"/>
    <property type="match status" value="1"/>
</dbReference>
<dbReference type="RefSeq" id="WP_154287549.1">
    <property type="nucleotide sequence ID" value="NZ_WKJI01000002.1"/>
</dbReference>
<evidence type="ECO:0000256" key="3">
    <source>
        <dbReference type="ARBA" id="ARBA00022729"/>
    </source>
</evidence>
<dbReference type="GO" id="GO:0007156">
    <property type="term" value="P:homophilic cell adhesion via plasma membrane adhesion molecules"/>
    <property type="evidence" value="ECO:0007669"/>
    <property type="project" value="InterPro"/>
</dbReference>
<evidence type="ECO:0000313" key="7">
    <source>
        <dbReference type="EMBL" id="MRX47412.1"/>
    </source>
</evidence>
<dbReference type="InterPro" id="IPR013783">
    <property type="entry name" value="Ig-like_fold"/>
</dbReference>
<dbReference type="GO" id="GO:0005509">
    <property type="term" value="F:calcium ion binding"/>
    <property type="evidence" value="ECO:0007669"/>
    <property type="project" value="InterPro"/>
</dbReference>
<dbReference type="PROSITE" id="PS50268">
    <property type="entry name" value="CADHERIN_2"/>
    <property type="match status" value="1"/>
</dbReference>
<feature type="region of interest" description="Disordered" evidence="5">
    <location>
        <begin position="319"/>
        <end position="340"/>
    </location>
</feature>
<protein>
    <submittedName>
        <fullName evidence="7">T9SS type B sorting domain-containing protein</fullName>
    </submittedName>
</protein>
<feature type="compositionally biased region" description="Polar residues" evidence="5">
    <location>
        <begin position="1105"/>
        <end position="1115"/>
    </location>
</feature>
<dbReference type="PANTHER" id="PTHR37467">
    <property type="entry name" value="EXPORTED CALCIUM-BINDING GLYCOPROTEIN-RELATED"/>
    <property type="match status" value="1"/>
</dbReference>
<evidence type="ECO:0000256" key="5">
    <source>
        <dbReference type="SAM" id="MobiDB-lite"/>
    </source>
</evidence>
<gene>
    <name evidence="7" type="ORF">GJJ64_09450</name>
</gene>
<dbReference type="InterPro" id="IPR002126">
    <property type="entry name" value="Cadherin-like_dom"/>
</dbReference>
<feature type="region of interest" description="Disordered" evidence="5">
    <location>
        <begin position="1141"/>
        <end position="1175"/>
    </location>
</feature>
<dbReference type="Gene3D" id="2.60.40.60">
    <property type="entry name" value="Cadherins"/>
    <property type="match status" value="1"/>
</dbReference>
<dbReference type="GO" id="GO:0016020">
    <property type="term" value="C:membrane"/>
    <property type="evidence" value="ECO:0007669"/>
    <property type="project" value="InterPro"/>
</dbReference>
<feature type="compositionally biased region" description="Basic and acidic residues" evidence="5">
    <location>
        <begin position="1149"/>
        <end position="1168"/>
    </location>
</feature>
<dbReference type="Gene3D" id="2.60.40.10">
    <property type="entry name" value="Immunoglobulins"/>
    <property type="match status" value="1"/>
</dbReference>
<feature type="region of interest" description="Disordered" evidence="5">
    <location>
        <begin position="815"/>
        <end position="856"/>
    </location>
</feature>
<feature type="compositionally biased region" description="Basic and acidic residues" evidence="5">
    <location>
        <begin position="888"/>
        <end position="913"/>
    </location>
</feature>
<dbReference type="NCBIfam" id="TIGR04131">
    <property type="entry name" value="Bac_Flav_CTERM"/>
    <property type="match status" value="1"/>
</dbReference>
<feature type="compositionally biased region" description="Basic and acidic residues" evidence="5">
    <location>
        <begin position="951"/>
        <end position="976"/>
    </location>
</feature>
<feature type="compositionally biased region" description="Basic and acidic residues" evidence="5">
    <location>
        <begin position="762"/>
        <end position="787"/>
    </location>
</feature>
<dbReference type="Pfam" id="PF18884">
    <property type="entry name" value="TSP3_bac"/>
    <property type="match status" value="21"/>
</dbReference>
<evidence type="ECO:0000256" key="4">
    <source>
        <dbReference type="ARBA" id="ARBA00022837"/>
    </source>
</evidence>
<dbReference type="InterPro" id="IPR028974">
    <property type="entry name" value="TSP_type-3_rpt"/>
</dbReference>
<feature type="region of interest" description="Disordered" evidence="5">
    <location>
        <begin position="1067"/>
        <end position="1115"/>
    </location>
</feature>
<comment type="subcellular location">
    <subcellularLocation>
        <location evidence="1">Secreted</location>
    </subcellularLocation>
</comment>
<keyword evidence="3" id="KW-0732">Signal</keyword>
<feature type="domain" description="Cadherin" evidence="6">
    <location>
        <begin position="1318"/>
        <end position="1413"/>
    </location>
</feature>
<dbReference type="InterPro" id="IPR003367">
    <property type="entry name" value="Thrombospondin_3-like_rpt"/>
</dbReference>
<evidence type="ECO:0000313" key="8">
    <source>
        <dbReference type="Proteomes" id="UP000462931"/>
    </source>
</evidence>
<dbReference type="InterPro" id="IPR038081">
    <property type="entry name" value="CalX-like_sf"/>
</dbReference>
<dbReference type="SUPFAM" id="SSF141072">
    <property type="entry name" value="CalX-like"/>
    <property type="match status" value="1"/>
</dbReference>
<proteinExistence type="predicted"/>
<evidence type="ECO:0000259" key="6">
    <source>
        <dbReference type="PROSITE" id="PS50268"/>
    </source>
</evidence>
<name>A0A7K0FNL4_9SPHI</name>
<organism evidence="7 8">
    <name type="scientific">Pedobacter puniceum</name>
    <dbReference type="NCBI Taxonomy" id="2666136"/>
    <lineage>
        <taxon>Bacteria</taxon>
        <taxon>Pseudomonadati</taxon>
        <taxon>Bacteroidota</taxon>
        <taxon>Sphingobacteriia</taxon>
        <taxon>Sphingobacteriales</taxon>
        <taxon>Sphingobacteriaceae</taxon>
        <taxon>Pedobacter</taxon>
    </lineage>
</organism>
<feature type="region of interest" description="Disordered" evidence="5">
    <location>
        <begin position="582"/>
        <end position="627"/>
    </location>
</feature>
<dbReference type="InterPro" id="IPR059100">
    <property type="entry name" value="TSP3_bac"/>
</dbReference>
<feature type="region of interest" description="Disordered" evidence="5">
    <location>
        <begin position="528"/>
        <end position="562"/>
    </location>
</feature>
<feature type="compositionally biased region" description="Basic and acidic residues" evidence="5">
    <location>
        <begin position="699"/>
        <end position="724"/>
    </location>
</feature>
<feature type="compositionally biased region" description="Basic and acidic residues" evidence="5">
    <location>
        <begin position="593"/>
        <end position="620"/>
    </location>
</feature>
<keyword evidence="4" id="KW-0106">Calcium</keyword>
<keyword evidence="2" id="KW-0964">Secreted</keyword>
<dbReference type="EMBL" id="WKJI01000002">
    <property type="protein sequence ID" value="MRX47412.1"/>
    <property type="molecule type" value="Genomic_DNA"/>
</dbReference>
<feature type="region of interest" description="Disordered" evidence="5">
    <location>
        <begin position="878"/>
        <end position="919"/>
    </location>
</feature>
<evidence type="ECO:0000256" key="2">
    <source>
        <dbReference type="ARBA" id="ARBA00022525"/>
    </source>
</evidence>
<dbReference type="Pfam" id="PF05345">
    <property type="entry name" value="He_PIG"/>
    <property type="match status" value="1"/>
</dbReference>
<dbReference type="CDD" id="cd11304">
    <property type="entry name" value="Cadherin_repeat"/>
    <property type="match status" value="1"/>
</dbReference>
<dbReference type="PANTHER" id="PTHR37467:SF1">
    <property type="entry name" value="EXPORTED CALCIUM-BINDING GLYCOPROTEIN"/>
    <property type="match status" value="1"/>
</dbReference>
<feature type="compositionally biased region" description="Basic and acidic residues" evidence="5">
    <location>
        <begin position="1084"/>
        <end position="1104"/>
    </location>
</feature>
<reference evidence="7 8" key="1">
    <citation type="submission" date="2019-11" db="EMBL/GenBank/DDBJ databases">
        <authorList>
            <person name="Cheng Q."/>
            <person name="Yang Z."/>
        </authorList>
    </citation>
    <scope>NUCLEOTIDE SEQUENCE [LARGE SCALE GENOMIC DNA]</scope>
    <source>
        <strain evidence="7 8">HX-22-1</strain>
    </source>
</reference>
<feature type="compositionally biased region" description="Basic and acidic residues" evidence="5">
    <location>
        <begin position="825"/>
        <end position="850"/>
    </location>
</feature>
<keyword evidence="8" id="KW-1185">Reference proteome</keyword>
<feature type="region of interest" description="Disordered" evidence="5">
    <location>
        <begin position="1003"/>
        <end position="1049"/>
    </location>
</feature>
<dbReference type="InterPro" id="IPR026341">
    <property type="entry name" value="T9SS_type_B"/>
</dbReference>
<dbReference type="InterPro" id="IPR015919">
    <property type="entry name" value="Cadherin-like_sf"/>
</dbReference>
<sequence>MIKLINTSFKILLFFIVFIFSSETKAQVSLAFSKGYLGTQTTNTQTSTDIKNLSTLGIARVSFSQSYSGQFGGTQGNDLAGVLKFYLTDGTSFSLNGALNFRETTGSKTEVFGFTFAPGQTRTIAYGSGQSFTIVGGQTSNTSTNLGLKSYTSTWVFTDGEQRSGNAATSGLLTALNSELANTPQPSAITLNSGTGVVEGQNIVYQVALSSATTAGNPQTYVFTIGGTATSGSDYNSTFTFSNGVINNGDGTITVPGGVSSFTITVNTIDDAAIESLETLTVNVGNKSISSNILDNDAVTDADGDGIPDGQDNCPSVANANQLDTDRDGQGDACDTDDDGDGILDTDEKKCTDLTLSNSLNPPGFKYVVWNSFSGGVLRGTVDVAGTIVNVTVTNSSNSIIDYGMAPYCGTSFWAPQPAGNGGVSSFRSLTLGQHKFVFDKPVNNPRFFISSLNKTLDLSANGTILKTNGSFTGGPAGTTTNVLVGNEACGTISFNGVFSEVSFTGRESEFYCDFSLGIAGLEEPCADLDTDGDGTPNHLDLDSDNDGVTDAQEKADGTNPTDDCSFVLANQILTPSAAWKAKDCDNDGVSNEQEKLDGTDPLKADTDGDGVTDGKEKTDLTNPNDDCAFIPASQTLTPSTAWNAKDCDGDGVTNGKEKTDNTNPLNDCSFIPASQTLTPSTAWNAKDCDGDGVTNAQEKLDGTDPTKADSDGDGVTDGKEKTDNTNPLNDCSFIPASQTLTPSTAWNAKDCDNDGVTNAQEKLDGTDPTKADSDGDGVTDGKEKTDNTNPLNDCSFIPASQTLTPSTAWNAKDCDGDGVTNAQEKLDGTDPTKADSDGDGVTDGKEKTDNTNPLNDCSFIPASQTLTPSTAWNAKDCDGDGVTNAQEKLDGTDPTKADSDGDGVTDGKEKTDNTNPLNDCSFIPASQTLTPSTAWNAKDCDNDGVTNAQEKLDGTDPTKADSDGDGVTDGKEKTDGTSGTNGCDYKASSQVIANVSNAWKALDCDNDGVTNGQELTDGTDPRNPDSDGDGVTDGKEKTDGTSGTNGCDYKASSQVIANVSNAWKALDCDNDGVTNGQELTDGTDPRNPDSDGDGVKDGVEKTDGTSGTNGCDYKSSSQVIANVSNAWKALDCDNDGVNNGQELLDGTDPLKADTDGDGVSDKQEKTDGTSGTNGCDYKPSSQVIANVSNAWKALDCDNDGVTNGQEVLNGTNPLVAPPLNLRYNNTPQTLIRNAAMVTMVPTSSGTAITLYTISPNLPSGLSINPSTGQITGTLTATLSGTQTYTVTGSNSGGSTTAQVTLIFNSAPTNIGLSPSAIYENNAVGVNIGTLTSTDIDPGDTHSYTLVSGSGSDDNASFSIVGNTIRTNTVFNYTTKNSYTVRIRTTDAGGLSFEKVFVISVLKAPDATATGTLTGSNDIVGSGKNVTISKGYSSQLNVTGSGLVSYSWSPSTGLSATNIANPVASPSVTTTYAVTVTNSLGLSTVVYVTVTVLEDYTLEPGNLVTPNNDGYNDTWVIGNIQSYPDNEVTIIDKAGRVVYNKKGYTNDWNGQYNGQELVSGTYYYIINFGKGINPKRGFITVIR</sequence>